<evidence type="ECO:0000313" key="2">
    <source>
        <dbReference type="Proteomes" id="UP000176938"/>
    </source>
</evidence>
<sequence>MAVLSPVMSYIVDKQVGFPIPSEKEKINKVLKRYRYILSQNPKRADAPELMFGIADLLVGRSEQGDYKEAKRIFDQILERHIPDSLRARTLIGKAELMIGSPEAFDEAISLCEKARKLLGNDMSDFFAAKTFAVEAELRLARKNKGDWDKALKLLDHVIRAKNAHWYFKGRAFLTKTEIKLYQTPKDTNNPLRFAEAALKELKPRSDDYFTYKGKTLKAEVLIRRAKRGDFDRAEKLLESVISMPFDYQDLIFRAKLDMADIVKQPKATKLVKEVLETEGLDPYLMDKARIVEIALAERRKQNK</sequence>
<dbReference type="EMBL" id="METP01000046">
    <property type="protein sequence ID" value="OGC05290.1"/>
    <property type="molecule type" value="Genomic_DNA"/>
</dbReference>
<evidence type="ECO:0000313" key="1">
    <source>
        <dbReference type="EMBL" id="OGC05290.1"/>
    </source>
</evidence>
<comment type="caution">
    <text evidence="1">The sequence shown here is derived from an EMBL/GenBank/DDBJ whole genome shotgun (WGS) entry which is preliminary data.</text>
</comment>
<dbReference type="Gene3D" id="1.25.40.10">
    <property type="entry name" value="Tetratricopeptide repeat domain"/>
    <property type="match status" value="1"/>
</dbReference>
<dbReference type="AlphaFoldDB" id="A0A1F4RAV2"/>
<organism evidence="1 2">
    <name type="scientific">candidate division WOR-1 bacterium RIFCSPLOWO2_02_FULL_46_20</name>
    <dbReference type="NCBI Taxonomy" id="1802567"/>
    <lineage>
        <taxon>Bacteria</taxon>
        <taxon>Bacillati</taxon>
        <taxon>Saganbacteria</taxon>
    </lineage>
</organism>
<name>A0A1F4RAV2_UNCSA</name>
<dbReference type="Proteomes" id="UP000176938">
    <property type="component" value="Unassembled WGS sequence"/>
</dbReference>
<reference evidence="1 2" key="1">
    <citation type="journal article" date="2016" name="Nat. Commun.">
        <title>Thousands of microbial genomes shed light on interconnected biogeochemical processes in an aquifer system.</title>
        <authorList>
            <person name="Anantharaman K."/>
            <person name="Brown C.T."/>
            <person name="Hug L.A."/>
            <person name="Sharon I."/>
            <person name="Castelle C.J."/>
            <person name="Probst A.J."/>
            <person name="Thomas B.C."/>
            <person name="Singh A."/>
            <person name="Wilkins M.J."/>
            <person name="Karaoz U."/>
            <person name="Brodie E.L."/>
            <person name="Williams K.H."/>
            <person name="Hubbard S.S."/>
            <person name="Banfield J.F."/>
        </authorList>
    </citation>
    <scope>NUCLEOTIDE SEQUENCE [LARGE SCALE GENOMIC DNA]</scope>
</reference>
<accession>A0A1F4RAV2</accession>
<dbReference type="InterPro" id="IPR011990">
    <property type="entry name" value="TPR-like_helical_dom_sf"/>
</dbReference>
<dbReference type="Pfam" id="PF13432">
    <property type="entry name" value="TPR_16"/>
    <property type="match status" value="1"/>
</dbReference>
<gene>
    <name evidence="1" type="ORF">A3H38_02485</name>
</gene>
<evidence type="ECO:0008006" key="3">
    <source>
        <dbReference type="Google" id="ProtNLM"/>
    </source>
</evidence>
<dbReference type="SUPFAM" id="SSF48452">
    <property type="entry name" value="TPR-like"/>
    <property type="match status" value="1"/>
</dbReference>
<proteinExistence type="predicted"/>
<protein>
    <recommendedName>
        <fullName evidence="3">Tetratricopeptide repeat protein</fullName>
    </recommendedName>
</protein>